<dbReference type="PROSITE" id="PS51686">
    <property type="entry name" value="SAM_MT_RSMB_NOP"/>
    <property type="match status" value="1"/>
</dbReference>
<keyword evidence="4 5" id="KW-0694">RNA-binding</keyword>
<dbReference type="PRINTS" id="PR02008">
    <property type="entry name" value="RCMTFAMILY"/>
</dbReference>
<dbReference type="OrthoDB" id="435282at2759"/>
<keyword evidence="9" id="KW-1185">Reference proteome</keyword>
<feature type="binding site" evidence="5">
    <location>
        <position position="331"/>
    </location>
    <ligand>
        <name>S-adenosyl-L-methionine</name>
        <dbReference type="ChEBI" id="CHEBI:59789"/>
    </ligand>
</feature>
<dbReference type="Proteomes" id="UP000644660">
    <property type="component" value="Unassembled WGS sequence"/>
</dbReference>
<dbReference type="PANTHER" id="PTHR22807">
    <property type="entry name" value="NOP2 YEAST -RELATED NOL1/NOP2/FMU SUN DOMAIN-CONTAINING"/>
    <property type="match status" value="1"/>
</dbReference>
<evidence type="ECO:0000259" key="7">
    <source>
        <dbReference type="PROSITE" id="PS51686"/>
    </source>
</evidence>
<dbReference type="Gene3D" id="3.30.70.1170">
    <property type="entry name" value="Sun protein, domain 3"/>
    <property type="match status" value="1"/>
</dbReference>
<keyword evidence="2 5" id="KW-0808">Transferase</keyword>
<comment type="caution">
    <text evidence="8">The sequence shown here is derived from an EMBL/GenBank/DDBJ whole genome shotgun (WGS) entry which is preliminary data.</text>
</comment>
<evidence type="ECO:0000313" key="9">
    <source>
        <dbReference type="Proteomes" id="UP000644660"/>
    </source>
</evidence>
<dbReference type="EMBL" id="CAEFZW010000002">
    <property type="protein sequence ID" value="CAB4252799.1"/>
    <property type="molecule type" value="Genomic_DNA"/>
</dbReference>
<dbReference type="PANTHER" id="PTHR22807:SF4">
    <property type="entry name" value="28S RRNA (CYTOSINE-C(5))-METHYLTRANSFERASE"/>
    <property type="match status" value="1"/>
</dbReference>
<evidence type="ECO:0000313" key="8">
    <source>
        <dbReference type="EMBL" id="CAB4252799.1"/>
    </source>
</evidence>
<sequence>MDFYRDATWVLEYMEQQDAKGRISGSLQTLVLKSCKVYKIKSNPRHIYAVLDSCWKYKPYLEKVMKKSGILDEIPKRKGKPMYTRLTLLLLCHDLLLSKSMRIQMGKHPIKSYVLQFKTRLKAEMVKLKLKLKVRNLSELFEKDDLENDVTPVRWIRINPLRCPEHNVESVLSELNRKFPNRVDRWQDIKAGTIYYDEYVPHLFGIHPHDKITSHELYKRGKVIIQDRASCFPATILNATAKDVIIDACAAPGNKTTHVASYMFGGEDIKSMPHDVKPQIFAFEKDPDRAKILQTMIKVAGCSQNIQVNVGDFTKLATPTAFKGVTGLIVDPSCSGSGIFGRKYVDSLNRKKAQSEQNNKSSNDLDDDAIPKEQEDEEGDDDEEVGENGMPKHVSKKDALERRLSKLSSFQFQVVKHAMSFPHATKIVYSTCSIHAEENERVVIDLLMDKKVQEQGWTVSKRDSVIPAWPRRGLVSEFQEVFTDDQEKCEQMAGGCIRALPREDGGIGFFAVSFERTL</sequence>
<dbReference type="GO" id="GO:0005730">
    <property type="term" value="C:nucleolus"/>
    <property type="evidence" value="ECO:0007669"/>
    <property type="project" value="TreeGrafter"/>
</dbReference>
<dbReference type="GO" id="GO:0008173">
    <property type="term" value="F:RNA methyltransferase activity"/>
    <property type="evidence" value="ECO:0007669"/>
    <property type="project" value="InterPro"/>
</dbReference>
<dbReference type="Pfam" id="PF01189">
    <property type="entry name" value="Methyltr_RsmB-F"/>
    <property type="match status" value="1"/>
</dbReference>
<dbReference type="InterPro" id="IPR023267">
    <property type="entry name" value="RCMT"/>
</dbReference>
<feature type="active site" description="Nucleophile" evidence="5">
    <location>
        <position position="432"/>
    </location>
</feature>
<feature type="compositionally biased region" description="Acidic residues" evidence="6">
    <location>
        <begin position="364"/>
        <end position="386"/>
    </location>
</feature>
<dbReference type="InterPro" id="IPR001678">
    <property type="entry name" value="MeTrfase_RsmB-F_NOP2_dom"/>
</dbReference>
<evidence type="ECO:0000256" key="5">
    <source>
        <dbReference type="PROSITE-ProRule" id="PRU01023"/>
    </source>
</evidence>
<dbReference type="GeneID" id="64855938"/>
<evidence type="ECO:0000256" key="6">
    <source>
        <dbReference type="SAM" id="MobiDB-lite"/>
    </source>
</evidence>
<organism evidence="8 9">
    <name type="scientific">Maudiozyma barnettii</name>
    <dbReference type="NCBI Taxonomy" id="61262"/>
    <lineage>
        <taxon>Eukaryota</taxon>
        <taxon>Fungi</taxon>
        <taxon>Dikarya</taxon>
        <taxon>Ascomycota</taxon>
        <taxon>Saccharomycotina</taxon>
        <taxon>Saccharomycetes</taxon>
        <taxon>Saccharomycetales</taxon>
        <taxon>Saccharomycetaceae</taxon>
        <taxon>Maudiozyma</taxon>
    </lineage>
</organism>
<proteinExistence type="inferred from homology"/>
<dbReference type="GO" id="GO:0003723">
    <property type="term" value="F:RNA binding"/>
    <property type="evidence" value="ECO:0007669"/>
    <property type="project" value="UniProtKB-UniRule"/>
</dbReference>
<reference evidence="8 9" key="1">
    <citation type="submission" date="2020-05" db="EMBL/GenBank/DDBJ databases">
        <authorList>
            <person name="Casaregola S."/>
            <person name="Devillers H."/>
            <person name="Grondin C."/>
        </authorList>
    </citation>
    <scope>NUCLEOTIDE SEQUENCE [LARGE SCALE GENOMIC DNA]</scope>
    <source>
        <strain evidence="8 9">CLIB 1767</strain>
    </source>
</reference>
<comment type="similarity">
    <text evidence="5">Belongs to the class I-like SAM-binding methyltransferase superfamily. RsmB/NOP family.</text>
</comment>
<dbReference type="InterPro" id="IPR048889">
    <property type="entry name" value="NSUN5_RCM1_N"/>
</dbReference>
<feature type="domain" description="SAM-dependent MTase RsmB/NOP-type" evidence="7">
    <location>
        <begin position="144"/>
        <end position="517"/>
    </location>
</feature>
<dbReference type="InterPro" id="IPR029063">
    <property type="entry name" value="SAM-dependent_MTases_sf"/>
</dbReference>
<evidence type="ECO:0000256" key="4">
    <source>
        <dbReference type="ARBA" id="ARBA00022884"/>
    </source>
</evidence>
<dbReference type="AlphaFoldDB" id="A0A8H2ZFY9"/>
<dbReference type="Pfam" id="PF21153">
    <property type="entry name" value="NSUN5_N"/>
    <property type="match status" value="1"/>
</dbReference>
<accession>A0A8H2ZFY9</accession>
<dbReference type="SUPFAM" id="SSF53335">
    <property type="entry name" value="S-adenosyl-L-methionine-dependent methyltransferases"/>
    <property type="match status" value="1"/>
</dbReference>
<dbReference type="InterPro" id="IPR049560">
    <property type="entry name" value="MeTrfase_RsmB-F_NOP2_cat"/>
</dbReference>
<gene>
    <name evidence="8" type="ORF">KABA2_02S04686</name>
</gene>
<evidence type="ECO:0000256" key="1">
    <source>
        <dbReference type="ARBA" id="ARBA00022603"/>
    </source>
</evidence>
<evidence type="ECO:0000256" key="2">
    <source>
        <dbReference type="ARBA" id="ARBA00022679"/>
    </source>
</evidence>
<dbReference type="RefSeq" id="XP_041404837.1">
    <property type="nucleotide sequence ID" value="XM_041548903.1"/>
</dbReference>
<feature type="binding site" evidence="5">
    <location>
        <position position="284"/>
    </location>
    <ligand>
        <name>S-adenosyl-L-methionine</name>
        <dbReference type="ChEBI" id="CHEBI:59789"/>
    </ligand>
</feature>
<dbReference type="Gene3D" id="3.40.50.150">
    <property type="entry name" value="Vaccinia Virus protein VP39"/>
    <property type="match status" value="1"/>
</dbReference>
<feature type="binding site" evidence="5">
    <location>
        <begin position="249"/>
        <end position="255"/>
    </location>
    <ligand>
        <name>S-adenosyl-L-methionine</name>
        <dbReference type="ChEBI" id="CHEBI:59789"/>
    </ligand>
</feature>
<protein>
    <submittedName>
        <fullName evidence="8">Similar to Saccharomyces cerevisiae YNL022C Putative cytosine 5-methyltransferase, contains seven beta-strand methyltransferase motif similar to NOP2/YNL061W</fullName>
    </submittedName>
</protein>
<name>A0A8H2ZFY9_9SACH</name>
<keyword evidence="1 5" id="KW-0489">Methyltransferase</keyword>
<dbReference type="GO" id="GO:0070475">
    <property type="term" value="P:rRNA base methylation"/>
    <property type="evidence" value="ECO:0007669"/>
    <property type="project" value="TreeGrafter"/>
</dbReference>
<keyword evidence="3 5" id="KW-0949">S-adenosyl-L-methionine</keyword>
<evidence type="ECO:0000256" key="3">
    <source>
        <dbReference type="ARBA" id="ARBA00022691"/>
    </source>
</evidence>
<feature type="region of interest" description="Disordered" evidence="6">
    <location>
        <begin position="351"/>
        <end position="398"/>
    </location>
</feature>
<feature type="binding site" evidence="5">
    <location>
        <position position="312"/>
    </location>
    <ligand>
        <name>S-adenosyl-L-methionine</name>
        <dbReference type="ChEBI" id="CHEBI:59789"/>
    </ligand>
</feature>